<evidence type="ECO:0000259" key="7">
    <source>
        <dbReference type="PROSITE" id="PS51192"/>
    </source>
</evidence>
<keyword evidence="9" id="KW-1185">Reference proteome</keyword>
<dbReference type="InterPro" id="IPR002048">
    <property type="entry name" value="EF_hand_dom"/>
</dbReference>
<reference evidence="8" key="1">
    <citation type="submission" date="2020-05" db="EMBL/GenBank/DDBJ databases">
        <title>Phylogenomic resolution of chytrid fungi.</title>
        <authorList>
            <person name="Stajich J.E."/>
            <person name="Amses K."/>
            <person name="Simmons R."/>
            <person name="Seto K."/>
            <person name="Myers J."/>
            <person name="Bonds A."/>
            <person name="Quandt C.A."/>
            <person name="Barry K."/>
            <person name="Liu P."/>
            <person name="Grigoriev I."/>
            <person name="Longcore J.E."/>
            <person name="James T.Y."/>
        </authorList>
    </citation>
    <scope>NUCLEOTIDE SEQUENCE</scope>
    <source>
        <strain evidence="8">JEL0318</strain>
    </source>
</reference>
<proteinExistence type="predicted"/>
<dbReference type="InterPro" id="IPR018247">
    <property type="entry name" value="EF_Hand_1_Ca_BS"/>
</dbReference>
<dbReference type="PROSITE" id="PS50222">
    <property type="entry name" value="EF_HAND_2"/>
    <property type="match status" value="2"/>
</dbReference>
<dbReference type="SMART" id="SM00054">
    <property type="entry name" value="EFh"/>
    <property type="match status" value="3"/>
</dbReference>
<keyword evidence="4" id="KW-0067">ATP-binding</keyword>
<dbReference type="GO" id="GO:0005634">
    <property type="term" value="C:nucleus"/>
    <property type="evidence" value="ECO:0007669"/>
    <property type="project" value="TreeGrafter"/>
</dbReference>
<dbReference type="GO" id="GO:0016787">
    <property type="term" value="F:hydrolase activity"/>
    <property type="evidence" value="ECO:0007669"/>
    <property type="project" value="UniProtKB-KW"/>
</dbReference>
<feature type="domain" description="EF-hand" evidence="6">
    <location>
        <begin position="75"/>
        <end position="110"/>
    </location>
</feature>
<dbReference type="InterPro" id="IPR011992">
    <property type="entry name" value="EF-hand-dom_pair"/>
</dbReference>
<feature type="region of interest" description="Disordered" evidence="5">
    <location>
        <begin position="145"/>
        <end position="176"/>
    </location>
</feature>
<dbReference type="PANTHER" id="PTHR45626">
    <property type="entry name" value="TRANSCRIPTION TERMINATION FACTOR 2-RELATED"/>
    <property type="match status" value="1"/>
</dbReference>
<evidence type="ECO:0008006" key="10">
    <source>
        <dbReference type="Google" id="ProtNLM"/>
    </source>
</evidence>
<dbReference type="PROSITE" id="PS51192">
    <property type="entry name" value="HELICASE_ATP_BIND_1"/>
    <property type="match status" value="1"/>
</dbReference>
<name>A0AAD5WYY0_9FUNG</name>
<gene>
    <name evidence="8" type="ORF">HK097_004588</name>
</gene>
<evidence type="ECO:0000256" key="2">
    <source>
        <dbReference type="ARBA" id="ARBA00022801"/>
    </source>
</evidence>
<evidence type="ECO:0000256" key="3">
    <source>
        <dbReference type="ARBA" id="ARBA00022837"/>
    </source>
</evidence>
<dbReference type="Gene3D" id="3.40.50.300">
    <property type="entry name" value="P-loop containing nucleotide triphosphate hydrolases"/>
    <property type="match status" value="1"/>
</dbReference>
<dbReference type="EMBL" id="JADGJD010002196">
    <property type="protein sequence ID" value="KAJ3034145.1"/>
    <property type="molecule type" value="Genomic_DNA"/>
</dbReference>
<dbReference type="SUPFAM" id="SSF52540">
    <property type="entry name" value="P-loop containing nucleoside triphosphate hydrolases"/>
    <property type="match status" value="1"/>
</dbReference>
<keyword evidence="2" id="KW-0378">Hydrolase</keyword>
<evidence type="ECO:0000256" key="4">
    <source>
        <dbReference type="ARBA" id="ARBA00022840"/>
    </source>
</evidence>
<dbReference type="CDD" id="cd00051">
    <property type="entry name" value="EFh"/>
    <property type="match status" value="1"/>
</dbReference>
<dbReference type="GO" id="GO:0005524">
    <property type="term" value="F:ATP binding"/>
    <property type="evidence" value="ECO:0007669"/>
    <property type="project" value="UniProtKB-KW"/>
</dbReference>
<protein>
    <recommendedName>
        <fullName evidence="10">Helicase ATP-binding domain-containing protein</fullName>
    </recommendedName>
</protein>
<evidence type="ECO:0000256" key="1">
    <source>
        <dbReference type="ARBA" id="ARBA00022741"/>
    </source>
</evidence>
<dbReference type="InterPro" id="IPR027417">
    <property type="entry name" value="P-loop_NTPase"/>
</dbReference>
<dbReference type="SMART" id="SM00487">
    <property type="entry name" value="DEXDc"/>
    <property type="match status" value="1"/>
</dbReference>
<keyword evidence="3" id="KW-0106">Calcium</keyword>
<dbReference type="InterPro" id="IPR000330">
    <property type="entry name" value="SNF2_N"/>
</dbReference>
<feature type="domain" description="Helicase ATP-binding" evidence="7">
    <location>
        <begin position="480"/>
        <end position="694"/>
    </location>
</feature>
<dbReference type="SUPFAM" id="SSF47473">
    <property type="entry name" value="EF-hand"/>
    <property type="match status" value="1"/>
</dbReference>
<organism evidence="8 9">
    <name type="scientific">Rhizophlyctis rosea</name>
    <dbReference type="NCBI Taxonomy" id="64517"/>
    <lineage>
        <taxon>Eukaryota</taxon>
        <taxon>Fungi</taxon>
        <taxon>Fungi incertae sedis</taxon>
        <taxon>Chytridiomycota</taxon>
        <taxon>Chytridiomycota incertae sedis</taxon>
        <taxon>Chytridiomycetes</taxon>
        <taxon>Rhizophlyctidales</taxon>
        <taxon>Rhizophlyctidaceae</taxon>
        <taxon>Rhizophlyctis</taxon>
    </lineage>
</organism>
<evidence type="ECO:0000313" key="8">
    <source>
        <dbReference type="EMBL" id="KAJ3034145.1"/>
    </source>
</evidence>
<dbReference type="InterPro" id="IPR050628">
    <property type="entry name" value="SNF2_RAD54_helicase_TF"/>
</dbReference>
<accession>A0AAD5WYY0</accession>
<dbReference type="Pfam" id="PF00176">
    <property type="entry name" value="SNF2-rel_dom"/>
    <property type="match status" value="1"/>
</dbReference>
<dbReference type="Pfam" id="PF13499">
    <property type="entry name" value="EF-hand_7"/>
    <property type="match status" value="2"/>
</dbReference>
<evidence type="ECO:0000256" key="5">
    <source>
        <dbReference type="SAM" id="MobiDB-lite"/>
    </source>
</evidence>
<dbReference type="GO" id="GO:0005509">
    <property type="term" value="F:calcium ion binding"/>
    <property type="evidence" value="ECO:0007669"/>
    <property type="project" value="InterPro"/>
</dbReference>
<comment type="caution">
    <text evidence="8">The sequence shown here is derived from an EMBL/GenBank/DDBJ whole genome shotgun (WGS) entry which is preliminary data.</text>
</comment>
<dbReference type="Proteomes" id="UP001212841">
    <property type="component" value="Unassembled WGS sequence"/>
</dbReference>
<keyword evidence="1" id="KW-0547">Nucleotide-binding</keyword>
<feature type="domain" description="EF-hand" evidence="6">
    <location>
        <begin position="4"/>
        <end position="39"/>
    </location>
</feature>
<dbReference type="PROSITE" id="PS00018">
    <property type="entry name" value="EF_HAND_1"/>
    <property type="match status" value="2"/>
</dbReference>
<dbReference type="GO" id="GO:0006281">
    <property type="term" value="P:DNA repair"/>
    <property type="evidence" value="ECO:0007669"/>
    <property type="project" value="TreeGrafter"/>
</dbReference>
<dbReference type="AlphaFoldDB" id="A0AAD5WYY0"/>
<dbReference type="Gene3D" id="1.10.238.10">
    <property type="entry name" value="EF-hand"/>
    <property type="match status" value="2"/>
</dbReference>
<feature type="non-terminal residue" evidence="8">
    <location>
        <position position="759"/>
    </location>
</feature>
<evidence type="ECO:0000259" key="6">
    <source>
        <dbReference type="PROSITE" id="PS50222"/>
    </source>
</evidence>
<sequence length="759" mass="87029">MGKVTKEQIKKSFEQFDYNNNNLLSLAELDKAIIELLPQFASHKPAIMRAYKAADHSQDGFITEDEFEKFVDLLWHYDDLFNKFDQLDKDDDRRISFEEFKKGQKLVGLNLSEEKAREEFDKIDTNKGGMVLFEEKMPKRSLTEDVDAKGNDGEGGLQKRLRLDKGKGPALESAEDVAEPMAIDPVTTELTTTDSTTADPIFEFSETPIAVYTERIKVRRDDGSELCINSTDSTSGRREEVVVSIEPVSVLSSPRWLQVSLKMAAPKDRWLNHHTQSYWSLHKLGWNSRVAPKYPLLEEDYVFRYRSDNALAAPLHLLFPEVFPEAREELDYSSVRYVLAMEDAGGNLCARLEIYAQDAVPPNLHLHIPARRYQYLLPDRSEPLQCHSGDYIIPGVEDAPTNQQDMSFCAIPTTTECTPSAQPREGFHLELYDYQLRSLGWMKDIEEGKEEYFYAPNVTKVGKTLVDLRRQIFHETLDPTLLSQNLRAGIIADKPGVGKTITALALIHDRPFPLPESEYLHKMKSPDHIYSKATVIFAPNNLCAQWESEIDKCLDGQNLKVICLKGKASYATMDFSACLTADIIIMSYQFLTNGAYRGTKPSSRSLDNFQRHWDFSTPEGIEKFVTSKKGSFALTWCHFHRIIFDEFHEIGDKMASIRDQIRMMSADYFWGLTGTPRLQNSSAVEFFATVLNVETEDWVHSAIESARFVTNRVRRNEPDPKFPDPVLEQHWVRQTVTEQVVYRRMQEDDERVRRLYAEG</sequence>
<dbReference type="InterPro" id="IPR014001">
    <property type="entry name" value="Helicase_ATP-bd"/>
</dbReference>
<dbReference type="GO" id="GO:0008094">
    <property type="term" value="F:ATP-dependent activity, acting on DNA"/>
    <property type="evidence" value="ECO:0007669"/>
    <property type="project" value="TreeGrafter"/>
</dbReference>
<evidence type="ECO:0000313" key="9">
    <source>
        <dbReference type="Proteomes" id="UP001212841"/>
    </source>
</evidence>
<dbReference type="PANTHER" id="PTHR45626:SF26">
    <property type="entry name" value="FAMILY HELICASE, PUTATIVE (AFU_ORTHOLOGUE AFUA_2G09120)-RELATED"/>
    <property type="match status" value="1"/>
</dbReference>